<dbReference type="SMART" id="SM01001">
    <property type="entry name" value="AIRC"/>
    <property type="match status" value="1"/>
</dbReference>
<dbReference type="Pfam" id="PF00731">
    <property type="entry name" value="AIRC"/>
    <property type="match status" value="1"/>
</dbReference>
<feature type="binding site" evidence="3">
    <location>
        <position position="33"/>
    </location>
    <ligand>
        <name>substrate</name>
    </ligand>
</feature>
<dbReference type="InterPro" id="IPR033747">
    <property type="entry name" value="PurE_ClassI"/>
</dbReference>
<dbReference type="HAMAP" id="MF_01929">
    <property type="entry name" value="PurE_classI"/>
    <property type="match status" value="1"/>
</dbReference>
<evidence type="ECO:0000256" key="1">
    <source>
        <dbReference type="ARBA" id="ARBA00022755"/>
    </source>
</evidence>
<dbReference type="PANTHER" id="PTHR23046">
    <property type="entry name" value="PHOSPHORIBOSYLAMINOIMIDAZOLE CARBOXYLASE CATALYTIC SUBUNIT"/>
    <property type="match status" value="1"/>
</dbReference>
<dbReference type="NCBIfam" id="TIGR01162">
    <property type="entry name" value="purE"/>
    <property type="match status" value="1"/>
</dbReference>
<dbReference type="SUPFAM" id="SSF52255">
    <property type="entry name" value="N5-CAIR mutase (phosphoribosylaminoimidazole carboxylase, PurE)"/>
    <property type="match status" value="1"/>
</dbReference>
<sequence>MGSRSDWETMSHATEILDRLQLPYEAEVVSAHRTPDRLFEYAQTAQARGLRVIIAGAGGAAHLPGMTAAKTMLPVLGVPVQSKALSGMDSLLSIVQMPAGIPVASFAIGRAGAVNAALFAAAMLATGDTALAQRLQQFRDAQTQDVLDAAQLP</sequence>
<feature type="binding site" evidence="3">
    <location>
        <position position="3"/>
    </location>
    <ligand>
        <name>substrate</name>
    </ligand>
</feature>
<protein>
    <recommendedName>
        <fullName evidence="3 4">N5-carboxyaminoimidazole ribonucleotide mutase</fullName>
        <shortName evidence="3 4">N5-CAIR mutase</shortName>
        <ecNumber evidence="3 4">5.4.99.18</ecNumber>
    </recommendedName>
    <alternativeName>
        <fullName evidence="3">5-(carboxyamino)imidazole ribonucleotide mutase</fullName>
    </alternativeName>
</protein>
<dbReference type="PIRSF" id="PIRSF001338">
    <property type="entry name" value="AIR_carboxylase"/>
    <property type="match status" value="1"/>
</dbReference>
<feature type="domain" description="PurE" evidence="5">
    <location>
        <begin position="1"/>
        <end position="146"/>
    </location>
</feature>
<feature type="binding site" evidence="3">
    <location>
        <position position="6"/>
    </location>
    <ligand>
        <name>substrate</name>
    </ligand>
</feature>
<dbReference type="GO" id="GO:0004638">
    <property type="term" value="F:phosphoribosylaminoimidazole carboxylase activity"/>
    <property type="evidence" value="ECO:0007669"/>
    <property type="project" value="UniProtKB-EC"/>
</dbReference>
<reference evidence="6 7" key="1">
    <citation type="submission" date="2023-09" db="EMBL/GenBank/DDBJ databases">
        <authorList>
            <person name="Rey-Velasco X."/>
        </authorList>
    </citation>
    <scope>NUCLEOTIDE SEQUENCE [LARGE SCALE GENOMIC DNA]</scope>
    <source>
        <strain evidence="6 7">W345</strain>
    </source>
</reference>
<dbReference type="Proteomes" id="UP001254608">
    <property type="component" value="Unassembled WGS sequence"/>
</dbReference>
<dbReference type="EC" id="5.4.99.18" evidence="3 4"/>
<evidence type="ECO:0000313" key="7">
    <source>
        <dbReference type="Proteomes" id="UP001254608"/>
    </source>
</evidence>
<dbReference type="GO" id="GO:0034023">
    <property type="term" value="F:5-(carboxyamino)imidazole ribonucleotide mutase activity"/>
    <property type="evidence" value="ECO:0007669"/>
    <property type="project" value="UniProtKB-EC"/>
</dbReference>
<accession>A0ABU2WD23</accession>
<comment type="similarity">
    <text evidence="3">Belongs to the AIR carboxylase family. Class I subfamily.</text>
</comment>
<evidence type="ECO:0000313" key="6">
    <source>
        <dbReference type="EMBL" id="MDT0495772.1"/>
    </source>
</evidence>
<comment type="pathway">
    <text evidence="3 4">Purine metabolism; IMP biosynthesis via de novo pathway; 5-amino-1-(5-phospho-D-ribosyl)imidazole-4-carboxylate from 5-amino-1-(5-phospho-D-ribosyl)imidazole (N5-CAIR route): step 2/2.</text>
</comment>
<proteinExistence type="inferred from homology"/>
<keyword evidence="1 3" id="KW-0658">Purine biosynthesis</keyword>
<organism evidence="6 7">
    <name type="scientific">Banduia mediterranea</name>
    <dbReference type="NCBI Taxonomy" id="3075609"/>
    <lineage>
        <taxon>Bacteria</taxon>
        <taxon>Pseudomonadati</taxon>
        <taxon>Pseudomonadota</taxon>
        <taxon>Gammaproteobacteria</taxon>
        <taxon>Nevskiales</taxon>
        <taxon>Algiphilaceae</taxon>
        <taxon>Banduia</taxon>
    </lineage>
</organism>
<keyword evidence="6" id="KW-0456">Lyase</keyword>
<evidence type="ECO:0000256" key="4">
    <source>
        <dbReference type="PIRNR" id="PIRNR001338"/>
    </source>
</evidence>
<dbReference type="RefSeq" id="WP_311363423.1">
    <property type="nucleotide sequence ID" value="NZ_JAVRIC010000001.1"/>
</dbReference>
<dbReference type="InterPro" id="IPR000031">
    <property type="entry name" value="PurE_dom"/>
</dbReference>
<dbReference type="EMBL" id="JAVRIC010000001">
    <property type="protein sequence ID" value="MDT0495772.1"/>
    <property type="molecule type" value="Genomic_DNA"/>
</dbReference>
<evidence type="ECO:0000256" key="3">
    <source>
        <dbReference type="HAMAP-Rule" id="MF_01929"/>
    </source>
</evidence>
<evidence type="ECO:0000259" key="5">
    <source>
        <dbReference type="SMART" id="SM01001"/>
    </source>
</evidence>
<comment type="catalytic activity">
    <reaction evidence="3 4">
        <text>5-carboxyamino-1-(5-phospho-D-ribosyl)imidazole + H(+) = 5-amino-1-(5-phospho-D-ribosyl)imidazole-4-carboxylate</text>
        <dbReference type="Rhea" id="RHEA:13193"/>
        <dbReference type="ChEBI" id="CHEBI:15378"/>
        <dbReference type="ChEBI" id="CHEBI:58730"/>
        <dbReference type="ChEBI" id="CHEBI:77657"/>
        <dbReference type="EC" id="5.4.99.18"/>
    </reaction>
</comment>
<keyword evidence="2 3" id="KW-0413">Isomerase</keyword>
<dbReference type="Gene3D" id="3.40.50.1970">
    <property type="match status" value="1"/>
</dbReference>
<comment type="caution">
    <text evidence="6">The sequence shown here is derived from an EMBL/GenBank/DDBJ whole genome shotgun (WGS) entry which is preliminary data.</text>
</comment>
<comment type="function">
    <text evidence="3 4">Catalyzes the conversion of N5-carboxyaminoimidazole ribonucleotide (N5-CAIR) to 4-carboxy-5-aminoimidazole ribonucleotide (CAIR).</text>
</comment>
<dbReference type="PANTHER" id="PTHR23046:SF2">
    <property type="entry name" value="PHOSPHORIBOSYLAMINOIMIDAZOLE CARBOXYLASE"/>
    <property type="match status" value="1"/>
</dbReference>
<evidence type="ECO:0000256" key="2">
    <source>
        <dbReference type="ARBA" id="ARBA00023235"/>
    </source>
</evidence>
<keyword evidence="7" id="KW-1185">Reference proteome</keyword>
<name>A0ABU2WD23_9GAMM</name>
<dbReference type="InterPro" id="IPR024694">
    <property type="entry name" value="PurE_prokaryotes"/>
</dbReference>
<gene>
    <name evidence="3 6" type="primary">purE</name>
    <name evidence="6" type="ORF">RM530_00110</name>
</gene>